<sequence>MAKKSGPILVPQESLFEKICQKFLVKKEDSVTWRSVDGAEVVLRGARLEALSEIERGALRLVALQRLAVLLPGVTLAKPKGIFLVRRSSPKP</sequence>
<proteinExistence type="predicted"/>
<dbReference type="OrthoDB" id="10024839at2759"/>
<dbReference type="AlphaFoldDB" id="A0A0C2G715"/>
<gene>
    <name evidence="1" type="ORF">ANCDUO_15147</name>
</gene>
<organism evidence="1 2">
    <name type="scientific">Ancylostoma duodenale</name>
    <dbReference type="NCBI Taxonomy" id="51022"/>
    <lineage>
        <taxon>Eukaryota</taxon>
        <taxon>Metazoa</taxon>
        <taxon>Ecdysozoa</taxon>
        <taxon>Nematoda</taxon>
        <taxon>Chromadorea</taxon>
        <taxon>Rhabditida</taxon>
        <taxon>Rhabditina</taxon>
        <taxon>Rhabditomorpha</taxon>
        <taxon>Strongyloidea</taxon>
        <taxon>Ancylostomatidae</taxon>
        <taxon>Ancylostomatinae</taxon>
        <taxon>Ancylostoma</taxon>
    </lineage>
</organism>
<name>A0A0C2G715_9BILA</name>
<accession>A0A0C2G715</accession>
<evidence type="ECO:0000313" key="1">
    <source>
        <dbReference type="EMBL" id="KIH54704.1"/>
    </source>
</evidence>
<evidence type="ECO:0000313" key="2">
    <source>
        <dbReference type="Proteomes" id="UP000054047"/>
    </source>
</evidence>
<dbReference type="Proteomes" id="UP000054047">
    <property type="component" value="Unassembled WGS sequence"/>
</dbReference>
<protein>
    <submittedName>
        <fullName evidence="1">Uncharacterized protein</fullName>
    </submittedName>
</protein>
<dbReference type="EMBL" id="KN738626">
    <property type="protein sequence ID" value="KIH54704.1"/>
    <property type="molecule type" value="Genomic_DNA"/>
</dbReference>
<reference evidence="1 2" key="1">
    <citation type="submission" date="2013-12" db="EMBL/GenBank/DDBJ databases">
        <title>Draft genome of the parsitic nematode Ancylostoma duodenale.</title>
        <authorList>
            <person name="Mitreva M."/>
        </authorList>
    </citation>
    <scope>NUCLEOTIDE SEQUENCE [LARGE SCALE GENOMIC DNA]</scope>
    <source>
        <strain evidence="1 2">Zhejiang</strain>
    </source>
</reference>
<keyword evidence="2" id="KW-1185">Reference proteome</keyword>